<dbReference type="InterPro" id="IPR003439">
    <property type="entry name" value="ABC_transporter-like_ATP-bd"/>
</dbReference>
<keyword evidence="5" id="KW-1278">Translocase</keyword>
<dbReference type="SMART" id="SM00382">
    <property type="entry name" value="AAA"/>
    <property type="match status" value="1"/>
</dbReference>
<dbReference type="InterPro" id="IPR017871">
    <property type="entry name" value="ABC_transporter-like_CS"/>
</dbReference>
<dbReference type="AlphaFoldDB" id="A0AAV2W3N6"/>
<evidence type="ECO:0000256" key="3">
    <source>
        <dbReference type="ARBA" id="ARBA00022741"/>
    </source>
</evidence>
<dbReference type="PANTHER" id="PTHR42788">
    <property type="entry name" value="TAURINE IMPORT ATP-BINDING PROTEIN-RELATED"/>
    <property type="match status" value="1"/>
</dbReference>
<evidence type="ECO:0000256" key="6">
    <source>
        <dbReference type="ARBA" id="ARBA00023136"/>
    </source>
</evidence>
<protein>
    <submittedName>
        <fullName evidence="8">Alkanesulfonates transport ATP-binding protein</fullName>
    </submittedName>
</protein>
<keyword evidence="4 8" id="KW-0067">ATP-binding</keyword>
<evidence type="ECO:0000256" key="5">
    <source>
        <dbReference type="ARBA" id="ARBA00022967"/>
    </source>
</evidence>
<accession>A0AAV2W3N6</accession>
<evidence type="ECO:0000259" key="7">
    <source>
        <dbReference type="PROSITE" id="PS50893"/>
    </source>
</evidence>
<evidence type="ECO:0000256" key="1">
    <source>
        <dbReference type="ARBA" id="ARBA00022448"/>
    </source>
</evidence>
<keyword evidence="2" id="KW-1003">Cell membrane</keyword>
<dbReference type="PANTHER" id="PTHR42788:SF17">
    <property type="entry name" value="ALIPHATIC SULFONATES IMPORT ATP-BINDING PROTEIN SSUB"/>
    <property type="match status" value="1"/>
</dbReference>
<evidence type="ECO:0000256" key="4">
    <source>
        <dbReference type="ARBA" id="ARBA00022840"/>
    </source>
</evidence>
<keyword evidence="1" id="KW-0813">Transport</keyword>
<proteinExistence type="predicted"/>
<keyword evidence="3" id="KW-0547">Nucleotide-binding</keyword>
<keyword evidence="6" id="KW-0472">Membrane</keyword>
<dbReference type="PROSITE" id="PS00211">
    <property type="entry name" value="ABC_TRANSPORTER_1"/>
    <property type="match status" value="1"/>
</dbReference>
<dbReference type="Pfam" id="PF00005">
    <property type="entry name" value="ABC_tran"/>
    <property type="match status" value="1"/>
</dbReference>
<dbReference type="InterPro" id="IPR050166">
    <property type="entry name" value="ABC_transporter_ATP-bind"/>
</dbReference>
<sequence length="306" mass="33948">MTQCRTCRRRRWIARPDCLIGGCGEPAGEALLRRDVCMTRLRCVGSTLLSKASPAGSLQPPAYAGCLNWKGSVSMAPVVNMDSASKRFDGHPVLRNVTLTIRQGEFVSLIGRSGCGKSTLLRMIAGLVPPDSGRIDVSGEYAFGFQDARLVPWLKVWDNITLGIDARRKVRKEAAMLALRHVQLPDMADVLPHTLSGGQMQRISLARALVRQPNLLLLDEPFGALDALTRWDMQDLLLRLRNEHGFATIMVTHDIGEALRLSDRVLVLRNGTIREELRIDRTEVDANNRPSGFAALERRLRGALHE</sequence>
<evidence type="ECO:0000313" key="9">
    <source>
        <dbReference type="Proteomes" id="UP000035645"/>
    </source>
</evidence>
<feature type="domain" description="ABC transporter" evidence="7">
    <location>
        <begin position="79"/>
        <end position="295"/>
    </location>
</feature>
<dbReference type="Proteomes" id="UP000035645">
    <property type="component" value="Unassembled WGS sequence"/>
</dbReference>
<comment type="caution">
    <text evidence="8">The sequence shown here is derived from an EMBL/GenBank/DDBJ whole genome shotgun (WGS) entry which is preliminary data.</text>
</comment>
<dbReference type="PROSITE" id="PS50893">
    <property type="entry name" value="ABC_TRANSPORTER_2"/>
    <property type="match status" value="1"/>
</dbReference>
<dbReference type="InterPro" id="IPR027417">
    <property type="entry name" value="P-loop_NTPase"/>
</dbReference>
<dbReference type="SUPFAM" id="SSF52540">
    <property type="entry name" value="P-loop containing nucleoside triphosphate hydrolases"/>
    <property type="match status" value="1"/>
</dbReference>
<dbReference type="InterPro" id="IPR003593">
    <property type="entry name" value="AAA+_ATPase"/>
</dbReference>
<evidence type="ECO:0000256" key="2">
    <source>
        <dbReference type="ARBA" id="ARBA00022475"/>
    </source>
</evidence>
<gene>
    <name evidence="8" type="ORF">BANIM336_01280</name>
</gene>
<dbReference type="GO" id="GO:0016887">
    <property type="term" value="F:ATP hydrolysis activity"/>
    <property type="evidence" value="ECO:0007669"/>
    <property type="project" value="InterPro"/>
</dbReference>
<dbReference type="GO" id="GO:0005524">
    <property type="term" value="F:ATP binding"/>
    <property type="evidence" value="ECO:0007669"/>
    <property type="project" value="UniProtKB-KW"/>
</dbReference>
<reference evidence="8 9" key="2">
    <citation type="submission" date="2015-01" db="EMBL/GenBank/DDBJ databases">
        <title>Genome sequence of a Bifidobacterium animalis strain.</title>
        <authorList>
            <person name="Bogovic-Matijasic B."/>
            <person name="Hacin B."/>
            <person name="Citar M."/>
            <person name="Svigelj K."/>
            <person name="Stempelj M."/>
            <person name="Rogelj I."/>
        </authorList>
    </citation>
    <scope>NUCLEOTIDE SEQUENCE [LARGE SCALE GENOMIC DNA]</scope>
    <source>
        <strain evidence="8 9">IM386</strain>
    </source>
</reference>
<evidence type="ECO:0000313" key="8">
    <source>
        <dbReference type="EMBL" id="CDI67959.1"/>
    </source>
</evidence>
<dbReference type="EMBL" id="CBUQ010000007">
    <property type="protein sequence ID" value="CDI67959.1"/>
    <property type="molecule type" value="Genomic_DNA"/>
</dbReference>
<dbReference type="Gene3D" id="3.40.50.300">
    <property type="entry name" value="P-loop containing nucleotide triphosphate hydrolases"/>
    <property type="match status" value="1"/>
</dbReference>
<reference evidence="8 9" key="1">
    <citation type="submission" date="2013-10" db="EMBL/GenBank/DDBJ databases">
        <authorList>
            <person name="Manrique M."/>
        </authorList>
    </citation>
    <scope>NUCLEOTIDE SEQUENCE [LARGE SCALE GENOMIC DNA]</scope>
    <source>
        <strain evidence="8 9">IM386</strain>
    </source>
</reference>
<organism evidence="8 9">
    <name type="scientific">Bifidobacterium animalis subsp. animalis IM386</name>
    <dbReference type="NCBI Taxonomy" id="1402194"/>
    <lineage>
        <taxon>Bacteria</taxon>
        <taxon>Bacillati</taxon>
        <taxon>Actinomycetota</taxon>
        <taxon>Actinomycetes</taxon>
        <taxon>Bifidobacteriales</taxon>
        <taxon>Bifidobacteriaceae</taxon>
        <taxon>Bifidobacterium</taxon>
    </lineage>
</organism>
<name>A0AAV2W3N6_9BIFI</name>